<keyword evidence="6" id="KW-0378">Hydrolase</keyword>
<evidence type="ECO:0000256" key="1">
    <source>
        <dbReference type="ARBA" id="ARBA00022741"/>
    </source>
</evidence>
<dbReference type="GO" id="GO:0003924">
    <property type="term" value="F:GTPase activity"/>
    <property type="evidence" value="ECO:0007669"/>
    <property type="project" value="InterPro"/>
</dbReference>
<dbReference type="GO" id="GO:0005759">
    <property type="term" value="C:mitochondrial matrix"/>
    <property type="evidence" value="ECO:0007669"/>
    <property type="project" value="UniProtKB-ARBA"/>
</dbReference>
<keyword evidence="3" id="KW-0496">Mitochondrion</keyword>
<dbReference type="PROSITE" id="PS51722">
    <property type="entry name" value="G_TR_2"/>
    <property type="match status" value="1"/>
</dbReference>
<proteinExistence type="predicted"/>
<dbReference type="SUPFAM" id="SSF52540">
    <property type="entry name" value="P-loop containing nucleoside triphosphate hydrolases"/>
    <property type="match status" value="1"/>
</dbReference>
<reference evidence="6" key="1">
    <citation type="journal article" date="2023" name="Mol. Phylogenet. Evol.">
        <title>Genome-scale phylogeny and comparative genomics of the fungal order Sordariales.</title>
        <authorList>
            <person name="Hensen N."/>
            <person name="Bonometti L."/>
            <person name="Westerberg I."/>
            <person name="Brannstrom I.O."/>
            <person name="Guillou S."/>
            <person name="Cros-Aarteil S."/>
            <person name="Calhoun S."/>
            <person name="Haridas S."/>
            <person name="Kuo A."/>
            <person name="Mondo S."/>
            <person name="Pangilinan J."/>
            <person name="Riley R."/>
            <person name="LaButti K."/>
            <person name="Andreopoulos B."/>
            <person name="Lipzen A."/>
            <person name="Chen C."/>
            <person name="Yan M."/>
            <person name="Daum C."/>
            <person name="Ng V."/>
            <person name="Clum A."/>
            <person name="Steindorff A."/>
            <person name="Ohm R.A."/>
            <person name="Martin F."/>
            <person name="Silar P."/>
            <person name="Natvig D.O."/>
            <person name="Lalanne C."/>
            <person name="Gautier V."/>
            <person name="Ament-Velasquez S.L."/>
            <person name="Kruys A."/>
            <person name="Hutchinson M.I."/>
            <person name="Powell A.J."/>
            <person name="Barry K."/>
            <person name="Miller A.N."/>
            <person name="Grigoriev I.V."/>
            <person name="Debuchy R."/>
            <person name="Gladieux P."/>
            <person name="Hiltunen Thoren M."/>
            <person name="Johannesson H."/>
        </authorList>
    </citation>
    <scope>NUCLEOTIDE SEQUENCE</scope>
    <source>
        <strain evidence="6">CBS 314.62</strain>
    </source>
</reference>
<dbReference type="SUPFAM" id="SSF50447">
    <property type="entry name" value="Translation proteins"/>
    <property type="match status" value="1"/>
</dbReference>
<dbReference type="Gene3D" id="3.30.70.240">
    <property type="match status" value="1"/>
</dbReference>
<accession>A0AAE1CBE2</accession>
<dbReference type="Gene3D" id="3.40.50.300">
    <property type="entry name" value="P-loop containing nucleotide triphosphate hydrolases"/>
    <property type="match status" value="1"/>
</dbReference>
<evidence type="ECO:0000313" key="7">
    <source>
        <dbReference type="Proteomes" id="UP001270362"/>
    </source>
</evidence>
<dbReference type="InterPro" id="IPR031157">
    <property type="entry name" value="G_TR_CS"/>
</dbReference>
<keyword evidence="4" id="KW-0342">GTP-binding</keyword>
<dbReference type="InterPro" id="IPR035647">
    <property type="entry name" value="EFG_III/V"/>
</dbReference>
<dbReference type="Pfam" id="PF22042">
    <property type="entry name" value="EF-G_D2"/>
    <property type="match status" value="1"/>
</dbReference>
<reference evidence="6" key="2">
    <citation type="submission" date="2023-06" db="EMBL/GenBank/DDBJ databases">
        <authorList>
            <consortium name="Lawrence Berkeley National Laboratory"/>
            <person name="Haridas S."/>
            <person name="Hensen N."/>
            <person name="Bonometti L."/>
            <person name="Westerberg I."/>
            <person name="Brannstrom I.O."/>
            <person name="Guillou S."/>
            <person name="Cros-Aarteil S."/>
            <person name="Calhoun S."/>
            <person name="Kuo A."/>
            <person name="Mondo S."/>
            <person name="Pangilinan J."/>
            <person name="Riley R."/>
            <person name="Labutti K."/>
            <person name="Andreopoulos B."/>
            <person name="Lipzen A."/>
            <person name="Chen C."/>
            <person name="Yanf M."/>
            <person name="Daum C."/>
            <person name="Ng V."/>
            <person name="Clum A."/>
            <person name="Steindorff A."/>
            <person name="Ohm R."/>
            <person name="Martin F."/>
            <person name="Silar P."/>
            <person name="Natvig D."/>
            <person name="Lalanne C."/>
            <person name="Gautier V."/>
            <person name="Ament-Velasquez S.L."/>
            <person name="Kruys A."/>
            <person name="Hutchinson M.I."/>
            <person name="Powell A.J."/>
            <person name="Barry K."/>
            <person name="Miller A.N."/>
            <person name="Grigoriev I.V."/>
            <person name="Debuchy R."/>
            <person name="Gladieux P."/>
            <person name="Thoren M.H."/>
            <person name="Johannesson H."/>
        </authorList>
    </citation>
    <scope>NUCLEOTIDE SEQUENCE</scope>
    <source>
        <strain evidence="6">CBS 314.62</strain>
    </source>
</reference>
<dbReference type="PANTHER" id="PTHR43261">
    <property type="entry name" value="TRANSLATION ELONGATION FACTOR G-RELATED"/>
    <property type="match status" value="1"/>
</dbReference>
<dbReference type="Gene3D" id="3.30.70.870">
    <property type="entry name" value="Elongation Factor G (Translational Gtpase), domain 3"/>
    <property type="match status" value="1"/>
</dbReference>
<dbReference type="PANTHER" id="PTHR43261:SF1">
    <property type="entry name" value="RIBOSOME-RELEASING FACTOR 2, MITOCHONDRIAL"/>
    <property type="match status" value="1"/>
</dbReference>
<dbReference type="InterPro" id="IPR041095">
    <property type="entry name" value="EFG_II"/>
</dbReference>
<evidence type="ECO:0000313" key="6">
    <source>
        <dbReference type="EMBL" id="KAK3687420.1"/>
    </source>
</evidence>
<name>A0AAE1CBE2_9PEZI</name>
<dbReference type="InterPro" id="IPR005225">
    <property type="entry name" value="Small_GTP-bd"/>
</dbReference>
<keyword evidence="7" id="KW-1185">Reference proteome</keyword>
<keyword evidence="2" id="KW-0648">Protein biosynthesis</keyword>
<dbReference type="CDD" id="cd16262">
    <property type="entry name" value="EFG_III"/>
    <property type="match status" value="1"/>
</dbReference>
<dbReference type="SUPFAM" id="SSF54980">
    <property type="entry name" value="EF-G C-terminal domain-like"/>
    <property type="match status" value="2"/>
</dbReference>
<comment type="caution">
    <text evidence="6">The sequence shown here is derived from an EMBL/GenBank/DDBJ whole genome shotgun (WGS) entry which is preliminary data.</text>
</comment>
<gene>
    <name evidence="6" type="ORF">B0T22DRAFT_377958</name>
</gene>
<dbReference type="InterPro" id="IPR053905">
    <property type="entry name" value="EF-G-like_DII"/>
</dbReference>
<dbReference type="PRINTS" id="PR00315">
    <property type="entry name" value="ELONGATNFCT"/>
</dbReference>
<dbReference type="FunFam" id="3.40.50.300:FF:000514">
    <property type="entry name" value="Ribosome-releasing factor 2, mitochondrial"/>
    <property type="match status" value="1"/>
</dbReference>
<dbReference type="Proteomes" id="UP001270362">
    <property type="component" value="Unassembled WGS sequence"/>
</dbReference>
<dbReference type="InterPro" id="IPR027417">
    <property type="entry name" value="P-loop_NTPase"/>
</dbReference>
<dbReference type="InterPro" id="IPR009022">
    <property type="entry name" value="EFG_III"/>
</dbReference>
<dbReference type="GO" id="GO:0005525">
    <property type="term" value="F:GTP binding"/>
    <property type="evidence" value="ECO:0007669"/>
    <property type="project" value="UniProtKB-KW"/>
</dbReference>
<dbReference type="NCBIfam" id="TIGR00231">
    <property type="entry name" value="small_GTP"/>
    <property type="match status" value="1"/>
</dbReference>
<sequence>MLPWPAQAAHVWHHPSEHRQRRQCPFELSSPRALGLVCICTTELPKHPALLQHRASPGRQHVDHPQHWHHCPRRCGTLLEKKLFSLKKFCNLTAASAFQGKTTTTERMLYQSGLTRHLGNVDHGNTTTDFLPMERERGITIQSAAITFNWPPKATLPLGHETKTINLIDTPGHQDFRYEVDRCLPILDGAVCILDAVKGVETHTERVWNSAGISKIPRLVYVNKLDRDGASFKRSVQEIATRLKTYPLVCQIPWWHKDVFVGVIDIINEVGMKFAPTGGMTVVSEAAIARESPELRAEVAKARLHLIETLAENDNAMMDEFIALEKDVPSASIKRSIRSLIMDGSAAFSPVFAGSSLRNIGVQPLLDGIVDYLPSPSDRPELEVTAASKLQPFSQLLEKEVVKKGHGSHQPPILAVAHVFKVVDDPRRGMLSFVRVYHGALSRSSHMWNSHILAFEKPLNILHVSANDYQDIQHLSTGQIGAMTGLKSARTGDTLITFPGHHTQNVAEPFRSIQIKAPQIPPAVAFIAIEPYTRTGGEKLEDALKKLSREDPSIRWNKDEKSGQLILSGMGLLHLDIAQDRLKNHYKIEKDSAMWGDIEVEYSECPLAPAGPHRVEYERVLRDKAGKAACTAAVEPLGEHSHETLLESCTLRDGNYIHIAIPLPEDANLKNLGFDPEVVRQQLLNGAIAGLARGPRRSSPIRRAIVTITFDPTTDFFGASSTSGHITNAAVNAVRGVFKEANANGLIGILEPFSNFEISCPEDAGNAVQHDVVSARGGQVLEVHKPDEDLVSDSGIDLTKVYMPPDPYDSVQSLRDPKKNTVRMLKIVGKAPLKEMMKYDSQLRSITNGRHQLQLDPGSFELVTGPREKAIENAR</sequence>
<protein>
    <submittedName>
        <fullName evidence="6">P-loop containing nucleoside triphosphate hydrolase protein</fullName>
    </submittedName>
</protein>
<dbReference type="AlphaFoldDB" id="A0AAE1CBE2"/>
<dbReference type="Gene3D" id="2.40.30.10">
    <property type="entry name" value="Translation factors"/>
    <property type="match status" value="1"/>
</dbReference>
<evidence type="ECO:0000256" key="4">
    <source>
        <dbReference type="ARBA" id="ARBA00023134"/>
    </source>
</evidence>
<dbReference type="InterPro" id="IPR009000">
    <property type="entry name" value="Transl_B-barrel_sf"/>
</dbReference>
<evidence type="ECO:0000256" key="2">
    <source>
        <dbReference type="ARBA" id="ARBA00022917"/>
    </source>
</evidence>
<keyword evidence="1" id="KW-0547">Nucleotide-binding</keyword>
<dbReference type="PROSITE" id="PS00301">
    <property type="entry name" value="G_TR_1"/>
    <property type="match status" value="1"/>
</dbReference>
<dbReference type="GO" id="GO:0032790">
    <property type="term" value="P:ribosome disassembly"/>
    <property type="evidence" value="ECO:0007669"/>
    <property type="project" value="TreeGrafter"/>
</dbReference>
<dbReference type="Pfam" id="PF00009">
    <property type="entry name" value="GTP_EFTU"/>
    <property type="match status" value="1"/>
</dbReference>
<dbReference type="EMBL" id="JAULSO010000002">
    <property type="protein sequence ID" value="KAK3687420.1"/>
    <property type="molecule type" value="Genomic_DNA"/>
</dbReference>
<evidence type="ECO:0000259" key="5">
    <source>
        <dbReference type="PROSITE" id="PS51722"/>
    </source>
</evidence>
<organism evidence="6 7">
    <name type="scientific">Podospora appendiculata</name>
    <dbReference type="NCBI Taxonomy" id="314037"/>
    <lineage>
        <taxon>Eukaryota</taxon>
        <taxon>Fungi</taxon>
        <taxon>Dikarya</taxon>
        <taxon>Ascomycota</taxon>
        <taxon>Pezizomycotina</taxon>
        <taxon>Sordariomycetes</taxon>
        <taxon>Sordariomycetidae</taxon>
        <taxon>Sordariales</taxon>
        <taxon>Podosporaceae</taxon>
        <taxon>Podospora</taxon>
    </lineage>
</organism>
<dbReference type="Pfam" id="PF14492">
    <property type="entry name" value="EFG_III"/>
    <property type="match status" value="1"/>
</dbReference>
<dbReference type="GO" id="GO:0032543">
    <property type="term" value="P:mitochondrial translation"/>
    <property type="evidence" value="ECO:0007669"/>
    <property type="project" value="TreeGrafter"/>
</dbReference>
<feature type="domain" description="Tr-type G" evidence="5">
    <location>
        <begin position="86"/>
        <end position="377"/>
    </location>
</feature>
<evidence type="ECO:0000256" key="3">
    <source>
        <dbReference type="ARBA" id="ARBA00023128"/>
    </source>
</evidence>
<dbReference type="InterPro" id="IPR000795">
    <property type="entry name" value="T_Tr_GTP-bd_dom"/>
</dbReference>